<reference evidence="1 2" key="1">
    <citation type="submission" date="2023-10" db="EMBL/GenBank/DDBJ databases">
        <title>Virgibacillus halophilus 5B73C genome.</title>
        <authorList>
            <person name="Miliotis G."/>
            <person name="Sengupta P."/>
            <person name="Hameed A."/>
            <person name="Chuvochina M."/>
            <person name="Mcdonagh F."/>
            <person name="Simpson A.C."/>
            <person name="Singh N.K."/>
            <person name="Rekha P.D."/>
            <person name="Raman K."/>
            <person name="Hugenholtz P."/>
            <person name="Venkateswaran K."/>
        </authorList>
    </citation>
    <scope>NUCLEOTIDE SEQUENCE [LARGE SCALE GENOMIC DNA]</scope>
    <source>
        <strain evidence="1 2">5B73C</strain>
    </source>
</reference>
<name>A0ABU5C1M8_9BACI</name>
<organism evidence="1 2">
    <name type="scientific">Tigheibacillus halophilus</name>
    <dbReference type="NCBI Taxonomy" id="361280"/>
    <lineage>
        <taxon>Bacteria</taxon>
        <taxon>Bacillati</taxon>
        <taxon>Bacillota</taxon>
        <taxon>Bacilli</taxon>
        <taxon>Bacillales</taxon>
        <taxon>Bacillaceae</taxon>
        <taxon>Tigheibacillus</taxon>
    </lineage>
</organism>
<dbReference type="EMBL" id="JAWDIP010000003">
    <property type="protein sequence ID" value="MDY0393196.1"/>
    <property type="molecule type" value="Genomic_DNA"/>
</dbReference>
<gene>
    <name evidence="1" type="ORF">RWE15_00555</name>
</gene>
<dbReference type="Pfam" id="PF01297">
    <property type="entry name" value="ZnuA"/>
    <property type="match status" value="1"/>
</dbReference>
<evidence type="ECO:0000313" key="2">
    <source>
        <dbReference type="Proteomes" id="UP001281447"/>
    </source>
</evidence>
<proteinExistence type="predicted"/>
<dbReference type="InterPro" id="IPR006127">
    <property type="entry name" value="ZnuA-like"/>
</dbReference>
<protein>
    <submittedName>
        <fullName evidence="1">Zinc ABC transporter substrate-binding protein</fullName>
    </submittedName>
</protein>
<dbReference type="SUPFAM" id="SSF53807">
    <property type="entry name" value="Helical backbone' metal receptor"/>
    <property type="match status" value="1"/>
</dbReference>
<accession>A0ABU5C1M8</accession>
<comment type="caution">
    <text evidence="1">The sequence shown here is derived from an EMBL/GenBank/DDBJ whole genome shotgun (WGS) entry which is preliminary data.</text>
</comment>
<sequence length="68" mass="7969">MLKKEHIKYVIFEQNVTPKVAEIIRKEIKAEPLHIHNLAVLTDQEIADGEDYFSLMHKNLQTLDKALR</sequence>
<evidence type="ECO:0000313" key="1">
    <source>
        <dbReference type="EMBL" id="MDY0393196.1"/>
    </source>
</evidence>
<dbReference type="Gene3D" id="3.40.50.1980">
    <property type="entry name" value="Nitrogenase molybdenum iron protein domain"/>
    <property type="match status" value="1"/>
</dbReference>
<keyword evidence="2" id="KW-1185">Reference proteome</keyword>
<dbReference type="Proteomes" id="UP001281447">
    <property type="component" value="Unassembled WGS sequence"/>
</dbReference>